<feature type="chain" id="PRO_5045372445" evidence="1">
    <location>
        <begin position="27"/>
        <end position="528"/>
    </location>
</feature>
<protein>
    <submittedName>
        <fullName evidence="2">TIGR03016 family PEP-CTERM system-associated outer membrane protein</fullName>
    </submittedName>
</protein>
<reference evidence="2 3" key="1">
    <citation type="submission" date="2023-11" db="EMBL/GenBank/DDBJ databases">
        <title>Draft genome of Azohydromonas lata strain H1 (DSM1123), a polyhydroxyalkanoate producer.</title>
        <authorList>
            <person name="Traversa D."/>
            <person name="D'Addabbo P."/>
            <person name="Pazzani C."/>
            <person name="Manzari C."/>
            <person name="Chiara M."/>
            <person name="Scrascia M."/>
        </authorList>
    </citation>
    <scope>NUCLEOTIDE SEQUENCE [LARGE SCALE GENOMIC DNA]</scope>
    <source>
        <strain evidence="2 3">H1</strain>
    </source>
</reference>
<keyword evidence="3" id="KW-1185">Reference proteome</keyword>
<name>A0ABU5IKH1_9BURK</name>
<dbReference type="Proteomes" id="UP001293718">
    <property type="component" value="Unassembled WGS sequence"/>
</dbReference>
<keyword evidence="1" id="KW-0732">Signal</keyword>
<dbReference type="NCBIfam" id="TIGR03016">
    <property type="entry name" value="pepcterm_hypo_1"/>
    <property type="match status" value="1"/>
</dbReference>
<evidence type="ECO:0000313" key="2">
    <source>
        <dbReference type="EMBL" id="MDZ5459395.1"/>
    </source>
</evidence>
<dbReference type="InterPro" id="IPR017467">
    <property type="entry name" value="CHP03016_PEP-CTERM"/>
</dbReference>
<feature type="signal peptide" evidence="1">
    <location>
        <begin position="1"/>
        <end position="26"/>
    </location>
</feature>
<comment type="caution">
    <text evidence="2">The sequence shown here is derived from an EMBL/GenBank/DDBJ whole genome shotgun (WGS) entry which is preliminary data.</text>
</comment>
<dbReference type="RefSeq" id="WP_322467145.1">
    <property type="nucleotide sequence ID" value="NZ_JAXOJX010000043.1"/>
</dbReference>
<evidence type="ECO:0000256" key="1">
    <source>
        <dbReference type="SAM" id="SignalP"/>
    </source>
</evidence>
<gene>
    <name evidence="2" type="ORF">SM757_22710</name>
</gene>
<evidence type="ECO:0000313" key="3">
    <source>
        <dbReference type="Proteomes" id="UP001293718"/>
    </source>
</evidence>
<organism evidence="2 3">
    <name type="scientific">Azohydromonas lata</name>
    <dbReference type="NCBI Taxonomy" id="45677"/>
    <lineage>
        <taxon>Bacteria</taxon>
        <taxon>Pseudomonadati</taxon>
        <taxon>Pseudomonadota</taxon>
        <taxon>Betaproteobacteria</taxon>
        <taxon>Burkholderiales</taxon>
        <taxon>Sphaerotilaceae</taxon>
        <taxon>Azohydromonas</taxon>
    </lineage>
</organism>
<dbReference type="EMBL" id="JAXOJX010000043">
    <property type="protein sequence ID" value="MDZ5459395.1"/>
    <property type="molecule type" value="Genomic_DNA"/>
</dbReference>
<proteinExistence type="predicted"/>
<accession>A0ABU5IKH1</accession>
<sequence length="528" mass="57034">MKSFAHRRAALPVLGCLAAASMPLCAQQLAQPASGVVQPSPVPQLEQTSTSQPTTFVEAKLTLGQTITSNVALKSGGDSDAITRISPGLYVSSHSGRVQGFLNYALAGVAYARTSGSNSLNHQLSANASAELLERRAYIDAKASIMQQAVNPLGVDSEDSQLGRSNRSEVRTVQLAPRVEGRLGDLANWDASVSHRATHSVSASSSDSSSTQWRLQVGNAAQQRTTTSWTAQLSHNVQDFSLGRRTANDIARGVVDWRFAQDVFAGVIAGYESSDIASEDMQGRATYGLRAGWAPSERTNLFAETEKRFFGNAHTLRFSHRMARSLVSYSDTRTISYGLGQPLTVGHSTVYDFFDQLYTSSEPDASAREAKVLQVLRDNGYSATDATNLLPAFLSSSVTLQRAQQMTYGWTGVRDTFTVSLQQTTGRRVDNREVFGDPFSVNSGIRQRGLSMSLAHRLTPLSTLTLGLTQRRSIGDVNSSKLRSMTAQLSTKLGPRTSFSLLARRASSKGSSQPYTESALVGTFAMTF</sequence>